<dbReference type="Proteomes" id="UP001519308">
    <property type="component" value="Unassembled WGS sequence"/>
</dbReference>
<organism evidence="2 3">
    <name type="scientific">Clostridium punense</name>
    <dbReference type="NCBI Taxonomy" id="1054297"/>
    <lineage>
        <taxon>Bacteria</taxon>
        <taxon>Bacillati</taxon>
        <taxon>Bacillota</taxon>
        <taxon>Clostridia</taxon>
        <taxon>Eubacteriales</taxon>
        <taxon>Clostridiaceae</taxon>
        <taxon>Clostridium</taxon>
    </lineage>
</organism>
<reference evidence="2 3" key="1">
    <citation type="submission" date="2021-03" db="EMBL/GenBank/DDBJ databases">
        <title>Genomic Encyclopedia of Type Strains, Phase IV (KMG-IV): sequencing the most valuable type-strain genomes for metagenomic binning, comparative biology and taxonomic classification.</title>
        <authorList>
            <person name="Goeker M."/>
        </authorList>
    </citation>
    <scope>NUCLEOTIDE SEQUENCE [LARGE SCALE GENOMIC DNA]</scope>
    <source>
        <strain evidence="2 3">DSM 28650</strain>
    </source>
</reference>
<sequence length="141" mass="15503">MYSDKVMDHFTNPRNVGEIKDASGIGEVGNAKCGDIMKVYLKIEDNVVVDAKFKTFGCGSAIASSSMATELIKGKTVDEAWTLTNKAVAEALDGLPPVKMHCSVLAEEAIHKAINDYRKNQGLDLWDFEEHDDIHDHVHGE</sequence>
<accession>A0ABS4JY03</accession>
<keyword evidence="3" id="KW-1185">Reference proteome</keyword>
<dbReference type="Pfam" id="PF01592">
    <property type="entry name" value="NifU_N"/>
    <property type="match status" value="1"/>
</dbReference>
<evidence type="ECO:0000313" key="3">
    <source>
        <dbReference type="Proteomes" id="UP001519308"/>
    </source>
</evidence>
<dbReference type="PANTHER" id="PTHR10093">
    <property type="entry name" value="IRON-SULFUR CLUSTER ASSEMBLY ENZYME NIFU HOMOLOG"/>
    <property type="match status" value="1"/>
</dbReference>
<name>A0ABS4JY03_9CLOT</name>
<dbReference type="Gene3D" id="3.90.1010.10">
    <property type="match status" value="1"/>
</dbReference>
<dbReference type="RefSeq" id="WP_021284375.1">
    <property type="nucleotide sequence ID" value="NZ_JAGGLL010000001.1"/>
</dbReference>
<gene>
    <name evidence="2" type="ORF">J2Z44_000189</name>
</gene>
<feature type="domain" description="NIF system FeS cluster assembly NifU N-terminal" evidence="1">
    <location>
        <begin position="1"/>
        <end position="121"/>
    </location>
</feature>
<comment type="caution">
    <text evidence="2">The sequence shown here is derived from an EMBL/GenBank/DDBJ whole genome shotgun (WGS) entry which is preliminary data.</text>
</comment>
<dbReference type="InterPro" id="IPR017787">
    <property type="entry name" value="NIF_FeS_clus_asmbl_NifU-like"/>
</dbReference>
<dbReference type="CDD" id="cd06664">
    <property type="entry name" value="IscU_like"/>
    <property type="match status" value="1"/>
</dbReference>
<dbReference type="NCBIfam" id="TIGR03419">
    <property type="entry name" value="NifU_clost"/>
    <property type="match status" value="1"/>
</dbReference>
<protein>
    <submittedName>
        <fullName evidence="2">Nitrogen fixation NifU-like protein</fullName>
    </submittedName>
</protein>
<evidence type="ECO:0000313" key="2">
    <source>
        <dbReference type="EMBL" id="MBP2020408.1"/>
    </source>
</evidence>
<proteinExistence type="predicted"/>
<dbReference type="EMBL" id="JAGGLL010000001">
    <property type="protein sequence ID" value="MBP2020408.1"/>
    <property type="molecule type" value="Genomic_DNA"/>
</dbReference>
<dbReference type="InterPro" id="IPR002871">
    <property type="entry name" value="NIF_FeS_clus_asmbl_NifU_N"/>
</dbReference>
<evidence type="ECO:0000259" key="1">
    <source>
        <dbReference type="Pfam" id="PF01592"/>
    </source>
</evidence>
<dbReference type="SUPFAM" id="SSF82649">
    <property type="entry name" value="SufE/NifU"/>
    <property type="match status" value="1"/>
</dbReference>